<organism evidence="6 7">
    <name type="scientific">Mailhella massiliensis</name>
    <dbReference type="NCBI Taxonomy" id="1903261"/>
    <lineage>
        <taxon>Bacteria</taxon>
        <taxon>Pseudomonadati</taxon>
        <taxon>Thermodesulfobacteriota</taxon>
        <taxon>Desulfovibrionia</taxon>
        <taxon>Desulfovibrionales</taxon>
        <taxon>Desulfovibrionaceae</taxon>
        <taxon>Mailhella</taxon>
    </lineage>
</organism>
<feature type="region of interest" description="Disordered" evidence="4">
    <location>
        <begin position="328"/>
        <end position="355"/>
    </location>
</feature>
<evidence type="ECO:0000256" key="3">
    <source>
        <dbReference type="PROSITE-ProRule" id="PRU00333"/>
    </source>
</evidence>
<dbReference type="GO" id="GO:0032259">
    <property type="term" value="P:methylation"/>
    <property type="evidence" value="ECO:0007669"/>
    <property type="project" value="UniProtKB-KW"/>
</dbReference>
<feature type="domain" description="Hcy-binding" evidence="5">
    <location>
        <begin position="9"/>
        <end position="321"/>
    </location>
</feature>
<dbReference type="SUPFAM" id="SSF82282">
    <property type="entry name" value="Homocysteine S-methyltransferase"/>
    <property type="match status" value="1"/>
</dbReference>
<keyword evidence="1 3" id="KW-0489">Methyltransferase</keyword>
<dbReference type="PANTHER" id="PTHR11103">
    <property type="entry name" value="SLR1189 PROTEIN"/>
    <property type="match status" value="1"/>
</dbReference>
<dbReference type="Proteomes" id="UP000698963">
    <property type="component" value="Unassembled WGS sequence"/>
</dbReference>
<evidence type="ECO:0000256" key="2">
    <source>
        <dbReference type="ARBA" id="ARBA00022679"/>
    </source>
</evidence>
<reference evidence="6" key="1">
    <citation type="journal article" date="2021" name="PeerJ">
        <title>Extensive microbial diversity within the chicken gut microbiome revealed by metagenomics and culture.</title>
        <authorList>
            <person name="Gilroy R."/>
            <person name="Ravi A."/>
            <person name="Getino M."/>
            <person name="Pursley I."/>
            <person name="Horton D.L."/>
            <person name="Alikhan N.F."/>
            <person name="Baker D."/>
            <person name="Gharbi K."/>
            <person name="Hall N."/>
            <person name="Watson M."/>
            <person name="Adriaenssens E.M."/>
            <person name="Foster-Nyarko E."/>
            <person name="Jarju S."/>
            <person name="Secka A."/>
            <person name="Antonio M."/>
            <person name="Oren A."/>
            <person name="Chaudhuri R.R."/>
            <person name="La Ragione R."/>
            <person name="Hildebrand F."/>
            <person name="Pallen M.J."/>
        </authorList>
    </citation>
    <scope>NUCLEOTIDE SEQUENCE</scope>
    <source>
        <strain evidence="6">ChiGjej2B2-19336</strain>
    </source>
</reference>
<feature type="binding site" evidence="3">
    <location>
        <position position="306"/>
    </location>
    <ligand>
        <name>Zn(2+)</name>
        <dbReference type="ChEBI" id="CHEBI:29105"/>
    </ligand>
</feature>
<evidence type="ECO:0000313" key="6">
    <source>
        <dbReference type="EMBL" id="HJD97913.1"/>
    </source>
</evidence>
<keyword evidence="3" id="KW-0862">Zinc</keyword>
<dbReference type="InterPro" id="IPR036589">
    <property type="entry name" value="HCY_dom_sf"/>
</dbReference>
<name>A0A921AXF4_9BACT</name>
<feature type="binding site" evidence="3">
    <location>
        <position position="307"/>
    </location>
    <ligand>
        <name>Zn(2+)</name>
        <dbReference type="ChEBI" id="CHEBI:29105"/>
    </ligand>
</feature>
<comment type="caution">
    <text evidence="6">The sequence shown here is derived from an EMBL/GenBank/DDBJ whole genome shotgun (WGS) entry which is preliminary data.</text>
</comment>
<dbReference type="PANTHER" id="PTHR11103:SF18">
    <property type="entry name" value="SLR1189 PROTEIN"/>
    <property type="match status" value="1"/>
</dbReference>
<dbReference type="InterPro" id="IPR003726">
    <property type="entry name" value="HCY_dom"/>
</dbReference>
<evidence type="ECO:0000259" key="5">
    <source>
        <dbReference type="PROSITE" id="PS50970"/>
    </source>
</evidence>
<evidence type="ECO:0000256" key="4">
    <source>
        <dbReference type="SAM" id="MobiDB-lite"/>
    </source>
</evidence>
<sequence length="355" mass="38564">MKERESRGEALKQCWNTSPLFLMEGALSERLKHEFHLPTEGPAGMAGLVREKKGREALAFLWKQYLAIACKYSLPFLAATPTRRCDKERASSAGFIDKEGRSSIFKENMALLREVQDEADRKNALMFAGGMLGCKGDAYTGKGCLSTTKALELHRWQAGLFREAGADFLYAALMPSLTEALGMAQAMAETGLPFIISFTLRADGRLADGTPLYAAIDVLDAEISPRPLCFMANCVHPALVRKALSAPFNRTPLVRSRFLGIQANASPLSFRELEGSKVTMQSEPENLAKGMLRLKNNFGLRIFGGCCGTTDRHMEAIASALCQKASPHLPSREKNGAEDSCTAGNKGACGENSGT</sequence>
<dbReference type="EMBL" id="DYZA01000198">
    <property type="protein sequence ID" value="HJD97913.1"/>
    <property type="molecule type" value="Genomic_DNA"/>
</dbReference>
<evidence type="ECO:0000313" key="7">
    <source>
        <dbReference type="Proteomes" id="UP000698963"/>
    </source>
</evidence>
<comment type="cofactor">
    <cofactor evidence="3">
        <name>Zn(2+)</name>
        <dbReference type="ChEBI" id="CHEBI:29105"/>
    </cofactor>
</comment>
<keyword evidence="3" id="KW-0479">Metal-binding</keyword>
<accession>A0A921AXF4</accession>
<dbReference type="PROSITE" id="PS50970">
    <property type="entry name" value="HCY"/>
    <property type="match status" value="1"/>
</dbReference>
<dbReference type="RefSeq" id="WP_304123064.1">
    <property type="nucleotide sequence ID" value="NZ_DYZA01000198.1"/>
</dbReference>
<dbReference type="GO" id="GO:0008168">
    <property type="term" value="F:methyltransferase activity"/>
    <property type="evidence" value="ECO:0007669"/>
    <property type="project" value="UniProtKB-UniRule"/>
</dbReference>
<dbReference type="AlphaFoldDB" id="A0A921AXF4"/>
<proteinExistence type="predicted"/>
<gene>
    <name evidence="6" type="ORF">K8W16_09755</name>
</gene>
<protein>
    <submittedName>
        <fullName evidence="6">Homocysteine S-methyltransferase family protein</fullName>
    </submittedName>
</protein>
<reference evidence="6" key="2">
    <citation type="submission" date="2021-09" db="EMBL/GenBank/DDBJ databases">
        <authorList>
            <person name="Gilroy R."/>
        </authorList>
    </citation>
    <scope>NUCLEOTIDE SEQUENCE</scope>
    <source>
        <strain evidence="6">ChiGjej2B2-19336</strain>
    </source>
</reference>
<dbReference type="Gene3D" id="3.20.20.330">
    <property type="entry name" value="Homocysteine-binding-like domain"/>
    <property type="match status" value="1"/>
</dbReference>
<keyword evidence="2 3" id="KW-0808">Transferase</keyword>
<dbReference type="GO" id="GO:0046872">
    <property type="term" value="F:metal ion binding"/>
    <property type="evidence" value="ECO:0007669"/>
    <property type="project" value="UniProtKB-KW"/>
</dbReference>
<feature type="binding site" evidence="3">
    <location>
        <position position="234"/>
    </location>
    <ligand>
        <name>Zn(2+)</name>
        <dbReference type="ChEBI" id="CHEBI:29105"/>
    </ligand>
</feature>
<dbReference type="Pfam" id="PF02574">
    <property type="entry name" value="S-methyl_trans"/>
    <property type="match status" value="1"/>
</dbReference>
<evidence type="ECO:0000256" key="1">
    <source>
        <dbReference type="ARBA" id="ARBA00022603"/>
    </source>
</evidence>